<comment type="caution">
    <text evidence="7">The sequence shown here is derived from an EMBL/GenBank/DDBJ whole genome shotgun (WGS) entry which is preliminary data.</text>
</comment>
<evidence type="ECO:0000313" key="8">
    <source>
        <dbReference type="Proteomes" id="UP000243217"/>
    </source>
</evidence>
<sequence>MWSEVSKYTLIVLNIGFVVAGALLIYIGATNTGGWTDVFNPATNAATVSVFHLVLAFGILVLLIALMGLFGAMKRSKCLLYTYALFVFIALVIFVLIMITGFTSASTANKWDDATFPAENAETSVAEAFDTAYCSVLVDHYCVSGSVSDAMSIFSSTSASAAATIIKLFNLNADERVGFKNLCASLNTTSKDSLGTVNVETFNATCTACKQAGSVDFSSLYDWAQDHCPLTTSSATWCVNYLNTKNYASPDVVYTKCRPAVLDLFKKFANKIAIGSLVFSCVSLILLIMACTTARTTNKDQDVYTAA</sequence>
<dbReference type="GO" id="GO:0016020">
    <property type="term" value="C:membrane"/>
    <property type="evidence" value="ECO:0007669"/>
    <property type="project" value="UniProtKB-SubCell"/>
</dbReference>
<evidence type="ECO:0000256" key="6">
    <source>
        <dbReference type="SAM" id="Phobius"/>
    </source>
</evidence>
<evidence type="ECO:0000313" key="7">
    <source>
        <dbReference type="EMBL" id="OQS04624.1"/>
    </source>
</evidence>
<dbReference type="PANTHER" id="PTHR19282">
    <property type="entry name" value="TETRASPANIN"/>
    <property type="match status" value="1"/>
</dbReference>
<comment type="similarity">
    <text evidence="2">Belongs to the tetraspanin (TM4SF) family.</text>
</comment>
<dbReference type="Proteomes" id="UP000243217">
    <property type="component" value="Unassembled WGS sequence"/>
</dbReference>
<dbReference type="STRING" id="74557.A0A1W0A2W9"/>
<feature type="transmembrane region" description="Helical" evidence="6">
    <location>
        <begin position="7"/>
        <end position="29"/>
    </location>
</feature>
<dbReference type="OrthoDB" id="71600at2759"/>
<accession>A0A1W0A2W9</accession>
<keyword evidence="4 6" id="KW-1133">Transmembrane helix</keyword>
<organism evidence="7 8">
    <name type="scientific">Thraustotheca clavata</name>
    <dbReference type="NCBI Taxonomy" id="74557"/>
    <lineage>
        <taxon>Eukaryota</taxon>
        <taxon>Sar</taxon>
        <taxon>Stramenopiles</taxon>
        <taxon>Oomycota</taxon>
        <taxon>Saprolegniomycetes</taxon>
        <taxon>Saprolegniales</taxon>
        <taxon>Achlyaceae</taxon>
        <taxon>Thraustotheca</taxon>
    </lineage>
</organism>
<keyword evidence="8" id="KW-1185">Reference proteome</keyword>
<feature type="transmembrane region" description="Helical" evidence="6">
    <location>
        <begin position="272"/>
        <end position="291"/>
    </location>
</feature>
<dbReference type="EMBL" id="JNBS01000583">
    <property type="protein sequence ID" value="OQS04624.1"/>
    <property type="molecule type" value="Genomic_DNA"/>
</dbReference>
<keyword evidence="5 6" id="KW-0472">Membrane</keyword>
<dbReference type="InterPro" id="IPR018503">
    <property type="entry name" value="Tetraspanin_CS"/>
</dbReference>
<name>A0A1W0A2W9_9STRA</name>
<gene>
    <name evidence="7" type="ORF">THRCLA_03156</name>
</gene>
<feature type="transmembrane region" description="Helical" evidence="6">
    <location>
        <begin position="79"/>
        <end position="102"/>
    </location>
</feature>
<evidence type="ECO:0000256" key="5">
    <source>
        <dbReference type="ARBA" id="ARBA00023136"/>
    </source>
</evidence>
<dbReference type="PRINTS" id="PR00259">
    <property type="entry name" value="TMFOUR"/>
</dbReference>
<dbReference type="AlphaFoldDB" id="A0A1W0A2W9"/>
<reference evidence="7 8" key="1">
    <citation type="journal article" date="2014" name="Genome Biol. Evol.">
        <title>The secreted proteins of Achlya hypogyna and Thraustotheca clavata identify the ancestral oomycete secretome and reveal gene acquisitions by horizontal gene transfer.</title>
        <authorList>
            <person name="Misner I."/>
            <person name="Blouin N."/>
            <person name="Leonard G."/>
            <person name="Richards T.A."/>
            <person name="Lane C.E."/>
        </authorList>
    </citation>
    <scope>NUCLEOTIDE SEQUENCE [LARGE SCALE GENOMIC DNA]</scope>
    <source>
        <strain evidence="7 8">ATCC 34112</strain>
    </source>
</reference>
<feature type="transmembrane region" description="Helical" evidence="6">
    <location>
        <begin position="49"/>
        <end position="72"/>
    </location>
</feature>
<comment type="subcellular location">
    <subcellularLocation>
        <location evidence="1">Membrane</location>
        <topology evidence="1">Multi-pass membrane protein</topology>
    </subcellularLocation>
</comment>
<proteinExistence type="inferred from homology"/>
<keyword evidence="3 6" id="KW-0812">Transmembrane</keyword>
<evidence type="ECO:0000256" key="3">
    <source>
        <dbReference type="ARBA" id="ARBA00022692"/>
    </source>
</evidence>
<dbReference type="Pfam" id="PF00335">
    <property type="entry name" value="Tetraspanin"/>
    <property type="match status" value="1"/>
</dbReference>
<evidence type="ECO:0000256" key="4">
    <source>
        <dbReference type="ARBA" id="ARBA00022989"/>
    </source>
</evidence>
<protein>
    <submittedName>
        <fullName evidence="7">Uncharacterized protein</fullName>
    </submittedName>
</protein>
<evidence type="ECO:0000256" key="2">
    <source>
        <dbReference type="ARBA" id="ARBA00006840"/>
    </source>
</evidence>
<evidence type="ECO:0000256" key="1">
    <source>
        <dbReference type="ARBA" id="ARBA00004141"/>
    </source>
</evidence>
<dbReference type="PROSITE" id="PS00421">
    <property type="entry name" value="TM4_1"/>
    <property type="match status" value="1"/>
</dbReference>
<dbReference type="InterPro" id="IPR018499">
    <property type="entry name" value="Tetraspanin/Peripherin"/>
</dbReference>